<dbReference type="SUPFAM" id="SSF51905">
    <property type="entry name" value="FAD/NAD(P)-binding domain"/>
    <property type="match status" value="1"/>
</dbReference>
<reference evidence="4" key="1">
    <citation type="submission" date="2020-10" db="EMBL/GenBank/DDBJ databases">
        <title>Sequencing the genomes of 1000 actinobacteria strains.</title>
        <authorList>
            <person name="Klenk H.-P."/>
        </authorList>
    </citation>
    <scope>NUCLEOTIDE SEQUENCE</scope>
    <source>
        <strain evidence="4">DSM 45354</strain>
    </source>
</reference>
<gene>
    <name evidence="4" type="ORF">HEB94_006925</name>
</gene>
<dbReference type="RefSeq" id="WP_202896707.1">
    <property type="nucleotide sequence ID" value="NZ_BAABJL010000217.1"/>
</dbReference>
<dbReference type="Proteomes" id="UP000638648">
    <property type="component" value="Unassembled WGS sequence"/>
</dbReference>
<protein>
    <submittedName>
        <fullName evidence="4">p-hydroxybenzoate 3-monooxygenase</fullName>
        <ecNumber evidence="4">1.14.13.2</ecNumber>
    </submittedName>
</protein>
<dbReference type="PRINTS" id="PR00420">
    <property type="entry name" value="RNGMNOXGNASE"/>
</dbReference>
<keyword evidence="1" id="KW-0285">Flavoprotein</keyword>
<dbReference type="AlphaFoldDB" id="A0A927N6W9"/>
<comment type="caution">
    <text evidence="4">The sequence shown here is derived from an EMBL/GenBank/DDBJ whole genome shotgun (WGS) entry which is preliminary data.</text>
</comment>
<dbReference type="Gene3D" id="3.30.9.10">
    <property type="entry name" value="D-Amino Acid Oxidase, subunit A, domain 2"/>
    <property type="match status" value="1"/>
</dbReference>
<dbReference type="InterPro" id="IPR002938">
    <property type="entry name" value="FAD-bd"/>
</dbReference>
<name>A0A927N6W9_9ACTN</name>
<dbReference type="PANTHER" id="PTHR43004:SF3">
    <property type="entry name" value="P-HYDROXYBENZOATE HYDROXYLASE"/>
    <property type="match status" value="1"/>
</dbReference>
<dbReference type="InterPro" id="IPR036188">
    <property type="entry name" value="FAD/NAD-bd_sf"/>
</dbReference>
<keyword evidence="5" id="KW-1185">Reference proteome</keyword>
<dbReference type="Pfam" id="PF01494">
    <property type="entry name" value="FAD_binding_3"/>
    <property type="match status" value="1"/>
</dbReference>
<feature type="domain" description="FAD-binding" evidence="3">
    <location>
        <begin position="16"/>
        <end position="355"/>
    </location>
</feature>
<dbReference type="PANTHER" id="PTHR43004">
    <property type="entry name" value="TRK SYSTEM POTASSIUM UPTAKE PROTEIN"/>
    <property type="match status" value="1"/>
</dbReference>
<keyword evidence="4" id="KW-0560">Oxidoreductase</keyword>
<evidence type="ECO:0000259" key="3">
    <source>
        <dbReference type="Pfam" id="PF01494"/>
    </source>
</evidence>
<evidence type="ECO:0000256" key="2">
    <source>
        <dbReference type="ARBA" id="ARBA00022827"/>
    </source>
</evidence>
<dbReference type="SUPFAM" id="SSF54373">
    <property type="entry name" value="FAD-linked reductases, C-terminal domain"/>
    <property type="match status" value="1"/>
</dbReference>
<accession>A0A927N6W9</accession>
<proteinExistence type="predicted"/>
<sequence>MGQITRNRPASENRPTILIVGAGPAGLVLGNLLRAADIDCLILERQSRAHVEHRARAGYLAANTVRILTDNGLAAGLLRNGQQHDTCMFRTDHGSFELRYGSRGRGEVHTVYPQQDLVRDLIAEYLDRSGDIRFETRVRDLNDVDTKQPWVTCESADGEVHQWSCEYVAGCDGQHGISRGAVPADAAQRYRRDHGVSWLALLAQAPQSMAAVAYAVHANGFAGHMARSPSITRYYLQCPRGHDPASWSHERIWEELHLRMRGELHGRLREGQILERGVVDMSSYVMDPIQYGRLFLVGDAASLISPSAAKGANLAVMEADVLGKGLVAHLKGDDEQQLRGYSAACLPRVWRAQEFSHWMINLLHGPMGDDDEAVFLRGLQHARLESLRTSRSYQDFFAENYVGI</sequence>
<evidence type="ECO:0000313" key="4">
    <source>
        <dbReference type="EMBL" id="MBE1610077.1"/>
    </source>
</evidence>
<evidence type="ECO:0000256" key="1">
    <source>
        <dbReference type="ARBA" id="ARBA00022630"/>
    </source>
</evidence>
<evidence type="ECO:0000313" key="5">
    <source>
        <dbReference type="Proteomes" id="UP000638648"/>
    </source>
</evidence>
<organism evidence="4 5">
    <name type="scientific">Actinopolymorpha pittospori</name>
    <dbReference type="NCBI Taxonomy" id="648752"/>
    <lineage>
        <taxon>Bacteria</taxon>
        <taxon>Bacillati</taxon>
        <taxon>Actinomycetota</taxon>
        <taxon>Actinomycetes</taxon>
        <taxon>Propionibacteriales</taxon>
        <taxon>Actinopolymorphaceae</taxon>
        <taxon>Actinopolymorpha</taxon>
    </lineage>
</organism>
<dbReference type="EMBL" id="JADBEM010000001">
    <property type="protein sequence ID" value="MBE1610077.1"/>
    <property type="molecule type" value="Genomic_DNA"/>
</dbReference>
<dbReference type="EC" id="1.14.13.2" evidence="4"/>
<dbReference type="Gene3D" id="3.50.50.60">
    <property type="entry name" value="FAD/NAD(P)-binding domain"/>
    <property type="match status" value="1"/>
</dbReference>
<dbReference type="GO" id="GO:0018659">
    <property type="term" value="F:4-hydroxybenzoate 3-monooxygenase activity"/>
    <property type="evidence" value="ECO:0007669"/>
    <property type="project" value="UniProtKB-EC"/>
</dbReference>
<dbReference type="NCBIfam" id="NF006091">
    <property type="entry name" value="PRK08243.1"/>
    <property type="match status" value="1"/>
</dbReference>
<dbReference type="InterPro" id="IPR050641">
    <property type="entry name" value="RIFMO-like"/>
</dbReference>
<dbReference type="GO" id="GO:0071949">
    <property type="term" value="F:FAD binding"/>
    <property type="evidence" value="ECO:0007669"/>
    <property type="project" value="InterPro"/>
</dbReference>
<keyword evidence="2" id="KW-0274">FAD</keyword>